<evidence type="ECO:0000313" key="2">
    <source>
        <dbReference type="Proteomes" id="UP000325255"/>
    </source>
</evidence>
<keyword evidence="1" id="KW-0808">Transferase</keyword>
<evidence type="ECO:0000313" key="1">
    <source>
        <dbReference type="EMBL" id="KAA5610670.1"/>
    </source>
</evidence>
<gene>
    <name evidence="1" type="ORF">F1189_18010</name>
</gene>
<accession>A0A5M6IQV1</accession>
<dbReference type="GO" id="GO:0016757">
    <property type="term" value="F:glycosyltransferase activity"/>
    <property type="evidence" value="ECO:0007669"/>
    <property type="project" value="InterPro"/>
</dbReference>
<dbReference type="Gene3D" id="3.40.50.2000">
    <property type="entry name" value="Glycogen Phosphorylase B"/>
    <property type="match status" value="1"/>
</dbReference>
<dbReference type="RefSeq" id="WP_150042256.1">
    <property type="nucleotide sequence ID" value="NZ_OW485601.1"/>
</dbReference>
<dbReference type="OrthoDB" id="2068453at2"/>
<dbReference type="EMBL" id="VWPK01000029">
    <property type="protein sequence ID" value="KAA5610670.1"/>
    <property type="molecule type" value="Genomic_DNA"/>
</dbReference>
<comment type="caution">
    <text evidence="1">The sequence shown here is derived from an EMBL/GenBank/DDBJ whole genome shotgun (WGS) entry which is preliminary data.</text>
</comment>
<protein>
    <submittedName>
        <fullName evidence="1">Glycosyltransferase family 9 protein</fullName>
    </submittedName>
</protein>
<sequence length="441" mass="48151">MEQAPLVRDVSLTTLTRRLRRFSATLRETYARDGLRATTTLLARQLRRKGPMLGRHLLGAGRLRLVRARIGRQRAGFPPSRIHCAVAVTGGLGDCLVIARFLRDLAASCGDIAFDVFSPTPELAGWAFAAVPGFNQAYDDILFERLLGEYDLALRANQTVVVYRECVRWETLREAPALVRALRTLIHARAGVDVFINQHPYLDNFLGQRAVFAGATRRDWLHRMAGIAYGGDRLAVPANRLAPARLGLPAGGYVTVHNGFDTRFVISGRRATKCYPQFGAVVARLKQALPHLLFVQLGARDTSEPLAECDLDLVGRTTLQDAAGVLAQAAFHIDNEGGLVHLARCYGVTSGVVFGPTPSDYFAYPDNVSLDPPVCGNCWWLTRDWMDACAKGHKEPRCMTEQHPTDVAERLLAAMLAHGLGTALPPPDAVAALPCTPGEDA</sequence>
<proteinExistence type="predicted"/>
<name>A0A5M6IQV1_9PROT</name>
<dbReference type="InterPro" id="IPR002201">
    <property type="entry name" value="Glyco_trans_9"/>
</dbReference>
<dbReference type="AlphaFoldDB" id="A0A5M6IQV1"/>
<reference evidence="1 2" key="1">
    <citation type="submission" date="2019-09" db="EMBL/GenBank/DDBJ databases">
        <title>Genome sequence of Rhodovastum atsumiense, a diverse member of the Acetobacteraceae family of non-sulfur purple photosynthetic bacteria.</title>
        <authorList>
            <person name="Meyer T."/>
            <person name="Kyndt J."/>
        </authorList>
    </citation>
    <scope>NUCLEOTIDE SEQUENCE [LARGE SCALE GENOMIC DNA]</scope>
    <source>
        <strain evidence="1 2">DSM 21279</strain>
    </source>
</reference>
<dbReference type="SUPFAM" id="SSF53756">
    <property type="entry name" value="UDP-Glycosyltransferase/glycogen phosphorylase"/>
    <property type="match status" value="1"/>
</dbReference>
<keyword evidence="2" id="KW-1185">Reference proteome</keyword>
<dbReference type="Pfam" id="PF01075">
    <property type="entry name" value="Glyco_transf_9"/>
    <property type="match status" value="1"/>
</dbReference>
<organism evidence="1 2">
    <name type="scientific">Rhodovastum atsumiense</name>
    <dbReference type="NCBI Taxonomy" id="504468"/>
    <lineage>
        <taxon>Bacteria</taxon>
        <taxon>Pseudomonadati</taxon>
        <taxon>Pseudomonadota</taxon>
        <taxon>Alphaproteobacteria</taxon>
        <taxon>Acetobacterales</taxon>
        <taxon>Acetobacteraceae</taxon>
        <taxon>Rhodovastum</taxon>
    </lineage>
</organism>
<dbReference type="Proteomes" id="UP000325255">
    <property type="component" value="Unassembled WGS sequence"/>
</dbReference>